<reference evidence="3 4" key="1">
    <citation type="submission" date="2014-10" db="EMBL/GenBank/DDBJ databases">
        <title>Pedobacter Kyungheensis.</title>
        <authorList>
            <person name="Anderson B.M."/>
            <person name="Newman J.D."/>
        </authorList>
    </citation>
    <scope>NUCLEOTIDE SEQUENCE [LARGE SCALE GENOMIC DNA]</scope>
    <source>
        <strain evidence="3 4">KACC 16221</strain>
    </source>
</reference>
<organism evidence="3 4">
    <name type="scientific">Pedobacter kyungheensis</name>
    <dbReference type="NCBI Taxonomy" id="1069985"/>
    <lineage>
        <taxon>Bacteria</taxon>
        <taxon>Pseudomonadati</taxon>
        <taxon>Bacteroidota</taxon>
        <taxon>Sphingobacteriia</taxon>
        <taxon>Sphingobacteriales</taxon>
        <taxon>Sphingobacteriaceae</taxon>
        <taxon>Pedobacter</taxon>
    </lineage>
</organism>
<dbReference type="Gene3D" id="3.40.50.720">
    <property type="entry name" value="NAD(P)-binding Rossmann-like Domain"/>
    <property type="match status" value="1"/>
</dbReference>
<protein>
    <submittedName>
        <fullName evidence="3">NAD-dependent epimerase</fullName>
    </submittedName>
</protein>
<dbReference type="RefSeq" id="WP_039471170.1">
    <property type="nucleotide sequence ID" value="NZ_JSYN01000002.1"/>
</dbReference>
<dbReference type="PANTHER" id="PTHR42687">
    <property type="entry name" value="L-THREONINE 3-DEHYDROGENASE"/>
    <property type="match status" value="1"/>
</dbReference>
<accession>A0A0C1DR58</accession>
<dbReference type="AlphaFoldDB" id="A0A0C1DR58"/>
<keyword evidence="4" id="KW-1185">Reference proteome</keyword>
<dbReference type="GO" id="GO:0006567">
    <property type="term" value="P:L-threonine catabolic process"/>
    <property type="evidence" value="ECO:0007669"/>
    <property type="project" value="TreeGrafter"/>
</dbReference>
<proteinExistence type="inferred from homology"/>
<dbReference type="PANTHER" id="PTHR42687:SF1">
    <property type="entry name" value="L-THREONINE 3-DEHYDROGENASE, MITOCHONDRIAL"/>
    <property type="match status" value="1"/>
</dbReference>
<dbReference type="EMBL" id="JSYN01000002">
    <property type="protein sequence ID" value="KIA96545.1"/>
    <property type="molecule type" value="Genomic_DNA"/>
</dbReference>
<dbReference type="Pfam" id="PF01370">
    <property type="entry name" value="Epimerase"/>
    <property type="match status" value="1"/>
</dbReference>
<dbReference type="InterPro" id="IPR036291">
    <property type="entry name" value="NAD(P)-bd_dom_sf"/>
</dbReference>
<evidence type="ECO:0000313" key="3">
    <source>
        <dbReference type="EMBL" id="KIA96545.1"/>
    </source>
</evidence>
<name>A0A0C1DR58_9SPHI</name>
<feature type="domain" description="NAD-dependent epimerase/dehydratase" evidence="2">
    <location>
        <begin position="6"/>
        <end position="234"/>
    </location>
</feature>
<evidence type="ECO:0000256" key="1">
    <source>
        <dbReference type="ARBA" id="ARBA00007637"/>
    </source>
</evidence>
<comment type="caution">
    <text evidence="3">The sequence shown here is derived from an EMBL/GenBank/DDBJ whole genome shotgun (WGS) entry which is preliminary data.</text>
</comment>
<dbReference type="InterPro" id="IPR051225">
    <property type="entry name" value="NAD(P)_epim/dehydratase"/>
</dbReference>
<dbReference type="Proteomes" id="UP000031246">
    <property type="component" value="Unassembled WGS sequence"/>
</dbReference>
<dbReference type="SUPFAM" id="SSF51735">
    <property type="entry name" value="NAD(P)-binding Rossmann-fold domains"/>
    <property type="match status" value="1"/>
</dbReference>
<evidence type="ECO:0000313" key="4">
    <source>
        <dbReference type="Proteomes" id="UP000031246"/>
    </source>
</evidence>
<dbReference type="InterPro" id="IPR001509">
    <property type="entry name" value="Epimerase_deHydtase"/>
</dbReference>
<sequence length="319" mass="36114">MEEKKILVIGACGHLGSELLKALRKKYGREQVLASDMLEARLVRDHIHPYRQVDARDKTRLLVLCRQEKVTEIYLLAALLPISEETNKEQCWQSGVEGLLNVLDIGVACSVKRVFWPSSIAVFGKDAPKLSSPQINSSYPATAYGVSKVAGEYWCRYYFEKYGLDVRSIRYPGLISPQYPAGKGTTNYPVEMFHHAVSTKDYICFLKPGTILPMMYMADAVRAAMELMEAPAERITVRTAYNLDSMSFSPDQLGEKISGHIDCFRLHYLPDFRQQIAESFPSSLDGQRARADWGWAPKYGLNETVEVMLTTLRKRLQIS</sequence>
<evidence type="ECO:0000259" key="2">
    <source>
        <dbReference type="Pfam" id="PF01370"/>
    </source>
</evidence>
<comment type="similarity">
    <text evidence="1">Belongs to the NAD(P)-dependent epimerase/dehydratase family.</text>
</comment>
<dbReference type="OrthoDB" id="9779902at2"/>
<gene>
    <name evidence="3" type="ORF">OC25_02015</name>
</gene>
<dbReference type="GO" id="GO:0008743">
    <property type="term" value="F:L-threonine 3-dehydrogenase activity"/>
    <property type="evidence" value="ECO:0007669"/>
    <property type="project" value="TreeGrafter"/>
</dbReference>